<accession>A0A2G5VPN4</accession>
<sequence>MVLPVIAQHEDRFQIYEDLTKHCEKEKVDDYGLRLSEALKELKFMLLEHGIETSDFVPNTDDIREAHKITEKEQENTVIEMPPRQNSTAPTAYSFDSFQALGLSGMNSNECQADTGTAVVT</sequence>
<feature type="region of interest" description="Disordered" evidence="1">
    <location>
        <begin position="72"/>
        <end position="91"/>
    </location>
</feature>
<keyword evidence="3" id="KW-1185">Reference proteome</keyword>
<comment type="caution">
    <text evidence="2">The sequence shown here is derived from an EMBL/GenBank/DDBJ whole genome shotgun (WGS) entry which is preliminary data.</text>
</comment>
<gene>
    <name evidence="2" type="primary">Cnig_chr_I.g3333</name>
    <name evidence="2" type="ORF">B9Z55_003333</name>
</gene>
<proteinExistence type="predicted"/>
<evidence type="ECO:0000256" key="1">
    <source>
        <dbReference type="SAM" id="MobiDB-lite"/>
    </source>
</evidence>
<dbReference type="EMBL" id="PDUG01000001">
    <property type="protein sequence ID" value="PIC53775.1"/>
    <property type="molecule type" value="Genomic_DNA"/>
</dbReference>
<protein>
    <submittedName>
        <fullName evidence="2">Uncharacterized protein</fullName>
    </submittedName>
</protein>
<name>A0A2G5VPN4_9PELO</name>
<evidence type="ECO:0000313" key="3">
    <source>
        <dbReference type="Proteomes" id="UP000230233"/>
    </source>
</evidence>
<dbReference type="Proteomes" id="UP000230233">
    <property type="component" value="Chromosome I"/>
</dbReference>
<evidence type="ECO:0000313" key="2">
    <source>
        <dbReference type="EMBL" id="PIC53775.1"/>
    </source>
</evidence>
<dbReference type="AlphaFoldDB" id="A0A2G5VPN4"/>
<reference evidence="3" key="1">
    <citation type="submission" date="2017-10" db="EMBL/GenBank/DDBJ databases">
        <title>Rapid genome shrinkage in a self-fertile nematode reveals novel sperm competition proteins.</title>
        <authorList>
            <person name="Yin D."/>
            <person name="Schwarz E.M."/>
            <person name="Thomas C.G."/>
            <person name="Felde R.L."/>
            <person name="Korf I.F."/>
            <person name="Cutter A.D."/>
            <person name="Schartner C.M."/>
            <person name="Ralston E.J."/>
            <person name="Meyer B.J."/>
            <person name="Haag E.S."/>
        </authorList>
    </citation>
    <scope>NUCLEOTIDE SEQUENCE [LARGE SCALE GENOMIC DNA]</scope>
    <source>
        <strain evidence="3">JU1422</strain>
    </source>
</reference>
<organism evidence="2 3">
    <name type="scientific">Caenorhabditis nigoni</name>
    <dbReference type="NCBI Taxonomy" id="1611254"/>
    <lineage>
        <taxon>Eukaryota</taxon>
        <taxon>Metazoa</taxon>
        <taxon>Ecdysozoa</taxon>
        <taxon>Nematoda</taxon>
        <taxon>Chromadorea</taxon>
        <taxon>Rhabditida</taxon>
        <taxon>Rhabditina</taxon>
        <taxon>Rhabditomorpha</taxon>
        <taxon>Rhabditoidea</taxon>
        <taxon>Rhabditidae</taxon>
        <taxon>Peloderinae</taxon>
        <taxon>Caenorhabditis</taxon>
    </lineage>
</organism>